<protein>
    <recommendedName>
        <fullName evidence="5">Pyruvate decarboxylase</fullName>
        <ecNumber evidence="4">4.1.1.1</ecNumber>
    </recommendedName>
</protein>
<feature type="domain" description="Thiamine pyrophosphate enzyme TPP-binding" evidence="14">
    <location>
        <begin position="399"/>
        <end position="487"/>
    </location>
</feature>
<organism evidence="16 17">
    <name type="scientific">Amniculicola lignicola CBS 123094</name>
    <dbReference type="NCBI Taxonomy" id="1392246"/>
    <lineage>
        <taxon>Eukaryota</taxon>
        <taxon>Fungi</taxon>
        <taxon>Dikarya</taxon>
        <taxon>Ascomycota</taxon>
        <taxon>Pezizomycotina</taxon>
        <taxon>Dothideomycetes</taxon>
        <taxon>Pleosporomycetidae</taxon>
        <taxon>Pleosporales</taxon>
        <taxon>Amniculicolaceae</taxon>
        <taxon>Amniculicola</taxon>
    </lineage>
</organism>
<feature type="binding site" evidence="11">
    <location>
        <position position="473"/>
    </location>
    <ligand>
        <name>Mg(2+)</name>
        <dbReference type="ChEBI" id="CHEBI:18420"/>
    </ligand>
</feature>
<evidence type="ECO:0000259" key="15">
    <source>
        <dbReference type="Pfam" id="PF02776"/>
    </source>
</evidence>
<name>A0A6A5WIH0_9PLEO</name>
<dbReference type="InterPro" id="IPR047214">
    <property type="entry name" value="TPP_PDC_IPDC"/>
</dbReference>
<evidence type="ECO:0000256" key="10">
    <source>
        <dbReference type="ARBA" id="ARBA00023239"/>
    </source>
</evidence>
<comment type="cofactor">
    <cofactor evidence="2">
        <name>thiamine diphosphate</name>
        <dbReference type="ChEBI" id="CHEBI:58937"/>
    </cofactor>
</comment>
<sequence length="595" mass="65090">MATISLGRYMWERIRQVGVETIFGVPGDFNLQFLDSIFEVDGLKWIGNQNELNAAYAADGYARIKGVPGVFVTTHGVGELSALNGVAGAMSEHVKLIHVVGQTTRLMQDKHMMIHHSIGREPNHQQYNNASKGLRYAAAELWDIKTAPQEIDRVIRECFIQSGPVYIFMPLDLSAEQVSTDLLKTPIDFSPKVDTVAQGKAVEAILAALSSSKNPSVFIDALAHRFNAVSESRELVKKLHIPFYSSNMGKGVVDETEEMYVGNWNGPISSPGVDEAAQQSDLVITFGYLPADTNSGGFARKLESDKSVIVNPFNVVVKGTIYPDTSLKPLLSALIKSLPSHPQQKVSKPILPPPRTPLDIAATNITQSYLWPRISEFLTPGDILLADTGTTVFGLCDIPFPENVRFTTQIYYGSIGWATPATLGVDVARKEISNEGRTILITGDGSLALTIQEIGTMIKQKSSAIIFVINNEGYTVERMIWGAQQPYNDIVPTTYSHLLPLYQHPTPSTSYHLATTKVELDSLLSSPALLNPPNLQLVEIVVPKLDTSWRLAGQLAYRGEAAKEYLNNEGFVNTYGDWGLGAVEGGEGKTGVKWT</sequence>
<dbReference type="OrthoDB" id="308383at2759"/>
<dbReference type="SUPFAM" id="SSF52467">
    <property type="entry name" value="DHS-like NAD/FAD-binding domain"/>
    <property type="match status" value="1"/>
</dbReference>
<feature type="binding site" evidence="11">
    <location>
        <position position="444"/>
    </location>
    <ligand>
        <name>Mg(2+)</name>
        <dbReference type="ChEBI" id="CHEBI:18420"/>
    </ligand>
</feature>
<dbReference type="InterPro" id="IPR012110">
    <property type="entry name" value="PDC/IPDC-like"/>
</dbReference>
<evidence type="ECO:0000259" key="14">
    <source>
        <dbReference type="Pfam" id="PF02775"/>
    </source>
</evidence>
<feature type="binding site" evidence="11">
    <location>
        <position position="471"/>
    </location>
    <ligand>
        <name>Mg(2+)</name>
        <dbReference type="ChEBI" id="CHEBI:18420"/>
    </ligand>
</feature>
<evidence type="ECO:0000256" key="6">
    <source>
        <dbReference type="ARBA" id="ARBA00022723"/>
    </source>
</evidence>
<dbReference type="FunFam" id="3.40.50.970:FF:000019">
    <property type="entry name" value="Pyruvate decarboxylase isozyme"/>
    <property type="match status" value="1"/>
</dbReference>
<evidence type="ECO:0000256" key="5">
    <source>
        <dbReference type="ARBA" id="ARBA00014422"/>
    </source>
</evidence>
<dbReference type="Pfam" id="PF00205">
    <property type="entry name" value="TPP_enzyme_M"/>
    <property type="match status" value="1"/>
</dbReference>
<proteinExistence type="inferred from homology"/>
<comment type="similarity">
    <text evidence="3 12">Belongs to the TPP enzyme family.</text>
</comment>
<dbReference type="GO" id="GO:0005829">
    <property type="term" value="C:cytosol"/>
    <property type="evidence" value="ECO:0007669"/>
    <property type="project" value="TreeGrafter"/>
</dbReference>
<evidence type="ECO:0000259" key="13">
    <source>
        <dbReference type="Pfam" id="PF00205"/>
    </source>
</evidence>
<dbReference type="Gene3D" id="3.40.50.970">
    <property type="match status" value="2"/>
</dbReference>
<dbReference type="GO" id="GO:0004737">
    <property type="term" value="F:pyruvate decarboxylase activity"/>
    <property type="evidence" value="ECO:0007669"/>
    <property type="project" value="UniProtKB-EC"/>
</dbReference>
<gene>
    <name evidence="16" type="ORF">P154DRAFT_463642</name>
</gene>
<dbReference type="Proteomes" id="UP000799779">
    <property type="component" value="Unassembled WGS sequence"/>
</dbReference>
<dbReference type="PIRSF" id="PIRSF036565">
    <property type="entry name" value="Pyruvt_ip_decrb"/>
    <property type="match status" value="1"/>
</dbReference>
<evidence type="ECO:0000313" key="16">
    <source>
        <dbReference type="EMBL" id="KAF2001700.1"/>
    </source>
</evidence>
<dbReference type="InterPro" id="IPR029061">
    <property type="entry name" value="THDP-binding"/>
</dbReference>
<evidence type="ECO:0000256" key="7">
    <source>
        <dbReference type="ARBA" id="ARBA00022793"/>
    </source>
</evidence>
<dbReference type="AlphaFoldDB" id="A0A6A5WIH0"/>
<evidence type="ECO:0000256" key="11">
    <source>
        <dbReference type="PIRSR" id="PIRSR036565-2"/>
    </source>
</evidence>
<evidence type="ECO:0000256" key="1">
    <source>
        <dbReference type="ARBA" id="ARBA00001041"/>
    </source>
</evidence>
<dbReference type="InterPro" id="IPR029035">
    <property type="entry name" value="DHS-like_NAD/FAD-binding_dom"/>
</dbReference>
<dbReference type="GO" id="GO:0000949">
    <property type="term" value="P:aromatic amino acid family catabolic process to alcohol via Ehrlich pathway"/>
    <property type="evidence" value="ECO:0007669"/>
    <property type="project" value="TreeGrafter"/>
</dbReference>
<dbReference type="InterPro" id="IPR012000">
    <property type="entry name" value="Thiamin_PyroP_enz_cen_dom"/>
</dbReference>
<dbReference type="Pfam" id="PF02775">
    <property type="entry name" value="TPP_enzyme_C"/>
    <property type="match status" value="1"/>
</dbReference>
<dbReference type="PANTHER" id="PTHR43452">
    <property type="entry name" value="PYRUVATE DECARBOXYLASE"/>
    <property type="match status" value="1"/>
</dbReference>
<dbReference type="EMBL" id="ML977581">
    <property type="protein sequence ID" value="KAF2001700.1"/>
    <property type="molecule type" value="Genomic_DNA"/>
</dbReference>
<evidence type="ECO:0000256" key="4">
    <source>
        <dbReference type="ARBA" id="ARBA00013202"/>
    </source>
</evidence>
<dbReference type="Pfam" id="PF02776">
    <property type="entry name" value="TPP_enzyme_N"/>
    <property type="match status" value="1"/>
</dbReference>
<dbReference type="CDD" id="cd07038">
    <property type="entry name" value="TPP_PYR_PDC_IPDC_like"/>
    <property type="match status" value="1"/>
</dbReference>
<dbReference type="InterPro" id="IPR011766">
    <property type="entry name" value="TPP_enzyme_TPP-bd"/>
</dbReference>
<dbReference type="InterPro" id="IPR012001">
    <property type="entry name" value="Thiamin_PyroP_enz_TPP-bd_dom"/>
</dbReference>
<dbReference type="CDD" id="cd02005">
    <property type="entry name" value="TPP_PDC_IPDC"/>
    <property type="match status" value="1"/>
</dbReference>
<dbReference type="EC" id="4.1.1.1" evidence="4"/>
<accession>A0A6A5WIH0</accession>
<comment type="cofactor">
    <cofactor evidence="11">
        <name>Mg(2+)</name>
        <dbReference type="ChEBI" id="CHEBI:18420"/>
    </cofactor>
    <text evidence="11">Binds 1 Mg(2+) per subunit.</text>
</comment>
<feature type="domain" description="Thiamine pyrophosphate enzyme central" evidence="13">
    <location>
        <begin position="202"/>
        <end position="311"/>
    </location>
</feature>
<dbReference type="SUPFAM" id="SSF52518">
    <property type="entry name" value="Thiamin diphosphate-binding fold (THDP-binding)"/>
    <property type="match status" value="2"/>
</dbReference>
<evidence type="ECO:0000256" key="12">
    <source>
        <dbReference type="RuleBase" id="RU362132"/>
    </source>
</evidence>
<feature type="domain" description="Thiamine pyrophosphate enzyme N-terminal TPP-binding" evidence="15">
    <location>
        <begin position="6"/>
        <end position="113"/>
    </location>
</feature>
<dbReference type="FunFam" id="3.40.50.970:FF:000024">
    <property type="entry name" value="Pyruvate decarboxylase isozyme"/>
    <property type="match status" value="1"/>
</dbReference>
<keyword evidence="17" id="KW-1185">Reference proteome</keyword>
<keyword evidence="10" id="KW-0456">Lyase</keyword>
<keyword evidence="8 11" id="KW-0460">Magnesium</keyword>
<dbReference type="GO" id="GO:0030976">
    <property type="term" value="F:thiamine pyrophosphate binding"/>
    <property type="evidence" value="ECO:0007669"/>
    <property type="project" value="InterPro"/>
</dbReference>
<keyword evidence="7" id="KW-0210">Decarboxylase</keyword>
<dbReference type="Gene3D" id="3.40.50.1220">
    <property type="entry name" value="TPP-binding domain"/>
    <property type="match status" value="1"/>
</dbReference>
<evidence type="ECO:0000256" key="9">
    <source>
        <dbReference type="ARBA" id="ARBA00023052"/>
    </source>
</evidence>
<reference evidence="16" key="1">
    <citation type="journal article" date="2020" name="Stud. Mycol.">
        <title>101 Dothideomycetes genomes: a test case for predicting lifestyles and emergence of pathogens.</title>
        <authorList>
            <person name="Haridas S."/>
            <person name="Albert R."/>
            <person name="Binder M."/>
            <person name="Bloem J."/>
            <person name="Labutti K."/>
            <person name="Salamov A."/>
            <person name="Andreopoulos B."/>
            <person name="Baker S."/>
            <person name="Barry K."/>
            <person name="Bills G."/>
            <person name="Bluhm B."/>
            <person name="Cannon C."/>
            <person name="Castanera R."/>
            <person name="Culley D."/>
            <person name="Daum C."/>
            <person name="Ezra D."/>
            <person name="Gonzalez J."/>
            <person name="Henrissat B."/>
            <person name="Kuo A."/>
            <person name="Liang C."/>
            <person name="Lipzen A."/>
            <person name="Lutzoni F."/>
            <person name="Magnuson J."/>
            <person name="Mondo S."/>
            <person name="Nolan M."/>
            <person name="Ohm R."/>
            <person name="Pangilinan J."/>
            <person name="Park H.-J."/>
            <person name="Ramirez L."/>
            <person name="Alfaro M."/>
            <person name="Sun H."/>
            <person name="Tritt A."/>
            <person name="Yoshinaga Y."/>
            <person name="Zwiers L.-H."/>
            <person name="Turgeon B."/>
            <person name="Goodwin S."/>
            <person name="Spatafora J."/>
            <person name="Crous P."/>
            <person name="Grigoriev I."/>
        </authorList>
    </citation>
    <scope>NUCLEOTIDE SEQUENCE</scope>
    <source>
        <strain evidence="16">CBS 123094</strain>
    </source>
</reference>
<dbReference type="PANTHER" id="PTHR43452:SF30">
    <property type="entry name" value="PYRUVATE DECARBOXYLASE ISOZYME 1-RELATED"/>
    <property type="match status" value="1"/>
</dbReference>
<evidence type="ECO:0000256" key="8">
    <source>
        <dbReference type="ARBA" id="ARBA00022842"/>
    </source>
</evidence>
<evidence type="ECO:0000256" key="2">
    <source>
        <dbReference type="ARBA" id="ARBA00001964"/>
    </source>
</evidence>
<keyword evidence="6 11" id="KW-0479">Metal-binding</keyword>
<evidence type="ECO:0000256" key="3">
    <source>
        <dbReference type="ARBA" id="ARBA00007812"/>
    </source>
</evidence>
<evidence type="ECO:0000313" key="17">
    <source>
        <dbReference type="Proteomes" id="UP000799779"/>
    </source>
</evidence>
<keyword evidence="9 12" id="KW-0786">Thiamine pyrophosphate</keyword>
<keyword evidence="16" id="KW-0670">Pyruvate</keyword>
<dbReference type="InterPro" id="IPR047213">
    <property type="entry name" value="TPP_PYR_PDC_IPDC-like"/>
</dbReference>
<dbReference type="GO" id="GO:0000287">
    <property type="term" value="F:magnesium ion binding"/>
    <property type="evidence" value="ECO:0007669"/>
    <property type="project" value="InterPro"/>
</dbReference>
<dbReference type="GO" id="GO:0005634">
    <property type="term" value="C:nucleus"/>
    <property type="evidence" value="ECO:0007669"/>
    <property type="project" value="TreeGrafter"/>
</dbReference>
<comment type="catalytic activity">
    <reaction evidence="1">
        <text>a 2-oxocarboxylate + H(+) = an aldehyde + CO2</text>
        <dbReference type="Rhea" id="RHEA:11628"/>
        <dbReference type="ChEBI" id="CHEBI:15378"/>
        <dbReference type="ChEBI" id="CHEBI:16526"/>
        <dbReference type="ChEBI" id="CHEBI:17478"/>
        <dbReference type="ChEBI" id="CHEBI:35179"/>
        <dbReference type="EC" id="4.1.1.1"/>
    </reaction>
</comment>